<evidence type="ECO:0000313" key="3">
    <source>
        <dbReference type="EMBL" id="AUX40728.1"/>
    </source>
</evidence>
<dbReference type="EMBL" id="CP012673">
    <property type="protein sequence ID" value="AUX40728.1"/>
    <property type="molecule type" value="Genomic_DNA"/>
</dbReference>
<feature type="compositionally biased region" description="Polar residues" evidence="1">
    <location>
        <begin position="278"/>
        <end position="287"/>
    </location>
</feature>
<dbReference type="RefSeq" id="WP_104978485.1">
    <property type="nucleotide sequence ID" value="NZ_CP012673.1"/>
</dbReference>
<accession>A0A2L0EN61</accession>
<organism evidence="3 4">
    <name type="scientific">Sorangium cellulosum</name>
    <name type="common">Polyangium cellulosum</name>
    <dbReference type="NCBI Taxonomy" id="56"/>
    <lineage>
        <taxon>Bacteria</taxon>
        <taxon>Pseudomonadati</taxon>
        <taxon>Myxococcota</taxon>
        <taxon>Polyangia</taxon>
        <taxon>Polyangiales</taxon>
        <taxon>Polyangiaceae</taxon>
        <taxon>Sorangium</taxon>
    </lineage>
</organism>
<proteinExistence type="predicted"/>
<reference evidence="3 4" key="1">
    <citation type="submission" date="2015-09" db="EMBL/GenBank/DDBJ databases">
        <title>Sorangium comparison.</title>
        <authorList>
            <person name="Zaburannyi N."/>
            <person name="Bunk B."/>
            <person name="Overmann J."/>
            <person name="Mueller R."/>
        </authorList>
    </citation>
    <scope>NUCLEOTIDE SEQUENCE [LARGE SCALE GENOMIC DNA]</scope>
    <source>
        <strain evidence="3 4">So ce26</strain>
    </source>
</reference>
<evidence type="ECO:0000259" key="2">
    <source>
        <dbReference type="Pfam" id="PF09820"/>
    </source>
</evidence>
<dbReference type="PANTHER" id="PTHR34825:SF1">
    <property type="entry name" value="AAA-ATPASE-LIKE DOMAIN-CONTAINING PROTEIN"/>
    <property type="match status" value="1"/>
</dbReference>
<feature type="region of interest" description="Disordered" evidence="1">
    <location>
        <begin position="277"/>
        <end position="311"/>
    </location>
</feature>
<dbReference type="AlphaFoldDB" id="A0A2L0EN61"/>
<dbReference type="OrthoDB" id="9808684at2"/>
<name>A0A2L0EN61_SORCE</name>
<dbReference type="Proteomes" id="UP000238348">
    <property type="component" value="Chromosome"/>
</dbReference>
<evidence type="ECO:0000256" key="1">
    <source>
        <dbReference type="SAM" id="MobiDB-lite"/>
    </source>
</evidence>
<evidence type="ECO:0000313" key="4">
    <source>
        <dbReference type="Proteomes" id="UP000238348"/>
    </source>
</evidence>
<dbReference type="InterPro" id="IPR018631">
    <property type="entry name" value="AAA-ATPase-like_dom"/>
</dbReference>
<feature type="domain" description="AAA-ATPase-like" evidence="2">
    <location>
        <begin position="7"/>
        <end position="230"/>
    </location>
</feature>
<gene>
    <name evidence="3" type="ORF">SOCE26_021290</name>
</gene>
<sequence>MTFVPALGQSDFRELRQAGAGYVDKSAFVSRVLADPAQVLLFPRPRRFGKTLNLSALAYFLGRRDEDLSHLFQDLAVWNDPSARAHFQEHPVLFLTFKDIKTLSYEATLDAIRTEVRRLYSQHRALLQAGVLKPDERRHYEHMLNGAISEEDCRRSLKELSNYLARHHGRKVAILIDEYDTPIQSGYLNGFFDEVTVFFLNFFSAALKDNPSLFKGVLTGVLRVSRENLFSGLNNIIVHSLLSDGPYATSFGFTEPEVAGILELVRAGVAAAERRPCMSSSPYSTGNVPGCGQPMRRSPAPRNRKEDRQRE</sequence>
<dbReference type="PANTHER" id="PTHR34825">
    <property type="entry name" value="CONSERVED PROTEIN, WITH A WEAK D-GALACTARATE DEHYDRATASE/ALTRONATE HYDROLASE DOMAIN"/>
    <property type="match status" value="1"/>
</dbReference>
<dbReference type="Pfam" id="PF09820">
    <property type="entry name" value="AAA-ATPase_like"/>
    <property type="match status" value="1"/>
</dbReference>
<protein>
    <recommendedName>
        <fullName evidence="2">AAA-ATPase-like domain-containing protein</fullName>
    </recommendedName>
</protein>